<dbReference type="InterPro" id="IPR017896">
    <property type="entry name" value="4Fe4S_Fe-S-bd"/>
</dbReference>
<feature type="transmembrane region" description="Helical" evidence="7">
    <location>
        <begin position="175"/>
        <end position="196"/>
    </location>
</feature>
<evidence type="ECO:0000256" key="4">
    <source>
        <dbReference type="ARBA" id="ARBA00022982"/>
    </source>
</evidence>
<dbReference type="PANTHER" id="PTHR30176:SF3">
    <property type="entry name" value="FERREDOXIN-TYPE PROTEIN NAPH"/>
    <property type="match status" value="1"/>
</dbReference>
<keyword evidence="3" id="KW-0479">Metal-binding</keyword>
<dbReference type="GO" id="GO:0051539">
    <property type="term" value="F:4 iron, 4 sulfur cluster binding"/>
    <property type="evidence" value="ECO:0007669"/>
    <property type="project" value="UniProtKB-KW"/>
</dbReference>
<evidence type="ECO:0000256" key="5">
    <source>
        <dbReference type="ARBA" id="ARBA00023004"/>
    </source>
</evidence>
<dbReference type="PATRIC" id="fig|1429043.3.peg.3464"/>
<dbReference type="GO" id="GO:0046872">
    <property type="term" value="F:metal ion binding"/>
    <property type="evidence" value="ECO:0007669"/>
    <property type="project" value="UniProtKB-KW"/>
</dbReference>
<evidence type="ECO:0000256" key="2">
    <source>
        <dbReference type="ARBA" id="ARBA00022485"/>
    </source>
</evidence>
<gene>
    <name evidence="9" type="ORF">X474_16345</name>
</gene>
<feature type="transmembrane region" description="Helical" evidence="7">
    <location>
        <begin position="36"/>
        <end position="63"/>
    </location>
</feature>
<evidence type="ECO:0000256" key="1">
    <source>
        <dbReference type="ARBA" id="ARBA00022448"/>
    </source>
</evidence>
<dbReference type="Proteomes" id="UP000032233">
    <property type="component" value="Unassembled WGS sequence"/>
</dbReference>
<evidence type="ECO:0000256" key="6">
    <source>
        <dbReference type="ARBA" id="ARBA00023014"/>
    </source>
</evidence>
<proteinExistence type="predicted"/>
<evidence type="ECO:0000259" key="8">
    <source>
        <dbReference type="PROSITE" id="PS51379"/>
    </source>
</evidence>
<comment type="caution">
    <text evidence="9">The sequence shown here is derived from an EMBL/GenBank/DDBJ whole genome shotgun (WGS) entry which is preliminary data.</text>
</comment>
<keyword evidence="4" id="KW-0249">Electron transport</keyword>
<feature type="domain" description="4Fe-4S ferredoxin-type" evidence="8">
    <location>
        <begin position="336"/>
        <end position="367"/>
    </location>
</feature>
<feature type="domain" description="4Fe-4S ferredoxin-type" evidence="8">
    <location>
        <begin position="422"/>
        <end position="451"/>
    </location>
</feature>
<dbReference type="PANTHER" id="PTHR30176">
    <property type="entry name" value="FERREDOXIN-TYPE PROTEIN NAPH"/>
    <property type="match status" value="1"/>
</dbReference>
<dbReference type="PROSITE" id="PS00198">
    <property type="entry name" value="4FE4S_FER_1"/>
    <property type="match status" value="2"/>
</dbReference>
<dbReference type="PROSITE" id="PS51379">
    <property type="entry name" value="4FE4S_FER_2"/>
    <property type="match status" value="6"/>
</dbReference>
<feature type="domain" description="4Fe-4S ferredoxin-type" evidence="8">
    <location>
        <begin position="460"/>
        <end position="492"/>
    </location>
</feature>
<dbReference type="Gene3D" id="3.30.70.20">
    <property type="match status" value="3"/>
</dbReference>
<dbReference type="Pfam" id="PF12838">
    <property type="entry name" value="Fer4_7"/>
    <property type="match status" value="1"/>
</dbReference>
<evidence type="ECO:0000313" key="10">
    <source>
        <dbReference type="Proteomes" id="UP000032233"/>
    </source>
</evidence>
<dbReference type="SUPFAM" id="SSF54862">
    <property type="entry name" value="4Fe-4S ferredoxins"/>
    <property type="match status" value="2"/>
</dbReference>
<dbReference type="AlphaFoldDB" id="A0A0D2JU26"/>
<keyword evidence="7" id="KW-0472">Membrane</keyword>
<feature type="domain" description="4Fe-4S ferredoxin-type" evidence="8">
    <location>
        <begin position="222"/>
        <end position="251"/>
    </location>
</feature>
<dbReference type="InParanoid" id="A0A0D2JU26"/>
<evidence type="ECO:0000313" key="9">
    <source>
        <dbReference type="EMBL" id="KIX12975.1"/>
    </source>
</evidence>
<dbReference type="GO" id="GO:0005886">
    <property type="term" value="C:plasma membrane"/>
    <property type="evidence" value="ECO:0007669"/>
    <property type="project" value="TreeGrafter"/>
</dbReference>
<feature type="domain" description="4Fe-4S ferredoxin-type" evidence="8">
    <location>
        <begin position="252"/>
        <end position="278"/>
    </location>
</feature>
<reference evidence="9 10" key="1">
    <citation type="submission" date="2013-11" db="EMBL/GenBank/DDBJ databases">
        <title>Metagenomic analysis of a methanogenic consortium involved in long chain n-alkane degradation.</title>
        <authorList>
            <person name="Davidova I.A."/>
            <person name="Callaghan A.V."/>
            <person name="Wawrik B."/>
            <person name="Pruitt S."/>
            <person name="Marks C."/>
            <person name="Duncan K.E."/>
            <person name="Suflita J.M."/>
        </authorList>
    </citation>
    <scope>NUCLEOTIDE SEQUENCE [LARGE SCALE GENOMIC DNA]</scope>
    <source>
        <strain evidence="9 10">SPR</strain>
    </source>
</reference>
<keyword evidence="2" id="KW-0004">4Fe-4S</keyword>
<dbReference type="Pfam" id="PF12801">
    <property type="entry name" value="Fer4_5"/>
    <property type="match status" value="2"/>
</dbReference>
<feature type="transmembrane region" description="Helical" evidence="7">
    <location>
        <begin position="110"/>
        <end position="131"/>
    </location>
</feature>
<keyword evidence="1" id="KW-0813">Transport</keyword>
<keyword evidence="7" id="KW-0812">Transmembrane</keyword>
<sequence length="518" mass="56323">MKPLRVAVSLIYLALIGFLFLDLWSSVSPSTAQGVLYLQFVPSFLNFLDAAAIGAAGFMVILFLTAFFGRVYCSVLCPLGILQDVIGHVARKWRKRPGFKLTKPHNRLRYSILGLTAALLITGSGLLLNLLDPFSSFGRIFTNLFRPLAIGLNNTATSALEPMGVHSLHLVQGGAIAPLSLGIALATLILLIWLAARHGRLYCNTLCPVGALLGLVSKTALLRLDINHDTCKGCKLCAGVCKAGCIDVENKTIDASRCVSCFNCLTVCKMNGLHFEKVWQKKEPAPLPDYQRRDFMTSSGMYLIGLTGVSEPLKKILQSRPTTIPLRITSPISPPGSISIEHFTSTCTTCHLCVSACPSRVLTPSALEFGLQGIMQPRLDFRKGHCNYDCNICTTICPSGALKPLSVEQKKQTQLGVAQFIKENCVVFTDHTNCGACSEHCPTKAVDMVPFPNNAGKKLVIPKVNPDICVGCGGCEHACPTKPYKAIYVDGNPVHKKAQKPVVKKINNQVDYKKDFPF</sequence>
<accession>A0A0D2JU26</accession>
<feature type="transmembrane region" description="Helical" evidence="7">
    <location>
        <begin position="6"/>
        <end position="24"/>
    </location>
</feature>
<name>A0A0D2JU26_9BACT</name>
<protein>
    <submittedName>
        <fullName evidence="9">Ferredoxin</fullName>
    </submittedName>
</protein>
<evidence type="ECO:0000256" key="7">
    <source>
        <dbReference type="SAM" id="Phobius"/>
    </source>
</evidence>
<dbReference type="InterPro" id="IPR017900">
    <property type="entry name" value="4Fe4S_Fe_S_CS"/>
</dbReference>
<keyword evidence="7" id="KW-1133">Transmembrane helix</keyword>
<organism evidence="9 10">
    <name type="scientific">Dethiosulfatarculus sandiegensis</name>
    <dbReference type="NCBI Taxonomy" id="1429043"/>
    <lineage>
        <taxon>Bacteria</taxon>
        <taxon>Pseudomonadati</taxon>
        <taxon>Thermodesulfobacteriota</taxon>
        <taxon>Desulfarculia</taxon>
        <taxon>Desulfarculales</taxon>
        <taxon>Desulfarculaceae</taxon>
        <taxon>Dethiosulfatarculus</taxon>
    </lineage>
</organism>
<evidence type="ECO:0000256" key="3">
    <source>
        <dbReference type="ARBA" id="ARBA00022723"/>
    </source>
</evidence>
<keyword evidence="5" id="KW-0408">Iron</keyword>
<keyword evidence="6" id="KW-0411">Iron-sulfur</keyword>
<dbReference type="CDD" id="cd16373">
    <property type="entry name" value="DMSOR_beta_like"/>
    <property type="match status" value="1"/>
</dbReference>
<keyword evidence="10" id="KW-1185">Reference proteome</keyword>
<dbReference type="STRING" id="1429043.X474_16345"/>
<dbReference type="InterPro" id="IPR051684">
    <property type="entry name" value="Electron_Trans/Redox"/>
</dbReference>
<feature type="domain" description="4Fe-4S ferredoxin-type" evidence="8">
    <location>
        <begin position="375"/>
        <end position="407"/>
    </location>
</feature>
<dbReference type="EMBL" id="AZAC01000020">
    <property type="protein sequence ID" value="KIX12975.1"/>
    <property type="molecule type" value="Genomic_DNA"/>
</dbReference>